<dbReference type="GO" id="GO:0005886">
    <property type="term" value="C:plasma membrane"/>
    <property type="evidence" value="ECO:0007669"/>
    <property type="project" value="UniProtKB-SubCell"/>
</dbReference>
<dbReference type="InterPro" id="IPR005829">
    <property type="entry name" value="Sugar_transporter_CS"/>
</dbReference>
<evidence type="ECO:0000256" key="8">
    <source>
        <dbReference type="SAM" id="Phobius"/>
    </source>
</evidence>
<evidence type="ECO:0000256" key="1">
    <source>
        <dbReference type="ARBA" id="ARBA00004651"/>
    </source>
</evidence>
<dbReference type="GO" id="GO:0022857">
    <property type="term" value="F:transmembrane transporter activity"/>
    <property type="evidence" value="ECO:0007669"/>
    <property type="project" value="InterPro"/>
</dbReference>
<dbReference type="EMBL" id="CP158252">
    <property type="protein sequence ID" value="XDJ41882.1"/>
    <property type="molecule type" value="Genomic_DNA"/>
</dbReference>
<evidence type="ECO:0000256" key="5">
    <source>
        <dbReference type="ARBA" id="ARBA00022692"/>
    </source>
</evidence>
<reference evidence="10" key="1">
    <citation type="submission" date="2024-05" db="EMBL/GenBank/DDBJ databases">
        <authorList>
            <person name="Luo Y.-C."/>
            <person name="Nicholds J."/>
            <person name="Mortimer T."/>
            <person name="Maboni G."/>
        </authorList>
    </citation>
    <scope>NUCLEOTIDE SEQUENCE</scope>
    <source>
        <strain evidence="10">153920</strain>
    </source>
</reference>
<protein>
    <submittedName>
        <fullName evidence="10">MFS transporter</fullName>
    </submittedName>
</protein>
<feature type="domain" description="Major facilitator superfamily (MFS) profile" evidence="9">
    <location>
        <begin position="21"/>
        <end position="399"/>
    </location>
</feature>
<dbReference type="Pfam" id="PF07690">
    <property type="entry name" value="MFS_1"/>
    <property type="match status" value="1"/>
</dbReference>
<keyword evidence="7 8" id="KW-0472">Membrane</keyword>
<dbReference type="PROSITE" id="PS50850">
    <property type="entry name" value="MFS"/>
    <property type="match status" value="1"/>
</dbReference>
<evidence type="ECO:0000256" key="3">
    <source>
        <dbReference type="ARBA" id="ARBA00022448"/>
    </source>
</evidence>
<feature type="transmembrane region" description="Helical" evidence="8">
    <location>
        <begin position="313"/>
        <end position="335"/>
    </location>
</feature>
<feature type="transmembrane region" description="Helical" evidence="8">
    <location>
        <begin position="376"/>
        <end position="395"/>
    </location>
</feature>
<dbReference type="InterPro" id="IPR036259">
    <property type="entry name" value="MFS_trans_sf"/>
</dbReference>
<dbReference type="Gene3D" id="1.20.1250.20">
    <property type="entry name" value="MFS general substrate transporter like domains"/>
    <property type="match status" value="1"/>
</dbReference>
<dbReference type="RefSeq" id="WP_368643388.1">
    <property type="nucleotide sequence ID" value="NZ_CP158252.1"/>
</dbReference>
<evidence type="ECO:0000256" key="6">
    <source>
        <dbReference type="ARBA" id="ARBA00022989"/>
    </source>
</evidence>
<feature type="transmembrane region" description="Helical" evidence="8">
    <location>
        <begin position="57"/>
        <end position="79"/>
    </location>
</feature>
<evidence type="ECO:0000313" key="10">
    <source>
        <dbReference type="EMBL" id="XDJ41882.1"/>
    </source>
</evidence>
<proteinExistence type="inferred from homology"/>
<comment type="similarity">
    <text evidence="2">Belongs to the major facilitator superfamily.</text>
</comment>
<feature type="transmembrane region" description="Helical" evidence="8">
    <location>
        <begin position="111"/>
        <end position="133"/>
    </location>
</feature>
<keyword evidence="5 8" id="KW-0812">Transmembrane</keyword>
<keyword evidence="3" id="KW-0813">Transport</keyword>
<dbReference type="SUPFAM" id="SSF103473">
    <property type="entry name" value="MFS general substrate transporter"/>
    <property type="match status" value="1"/>
</dbReference>
<feature type="transmembrane region" description="Helical" evidence="8">
    <location>
        <begin position="17"/>
        <end position="37"/>
    </location>
</feature>
<dbReference type="PANTHER" id="PTHR43271">
    <property type="entry name" value="BLL2771 PROTEIN"/>
    <property type="match status" value="1"/>
</dbReference>
<organism evidence="10">
    <name type="scientific">Castellaniella ginsengisoli</name>
    <dbReference type="NCBI Taxonomy" id="546114"/>
    <lineage>
        <taxon>Bacteria</taxon>
        <taxon>Pseudomonadati</taxon>
        <taxon>Pseudomonadota</taxon>
        <taxon>Betaproteobacteria</taxon>
        <taxon>Burkholderiales</taxon>
        <taxon>Alcaligenaceae</taxon>
        <taxon>Castellaniella</taxon>
    </lineage>
</organism>
<dbReference type="CDD" id="cd17324">
    <property type="entry name" value="MFS_NepI_like"/>
    <property type="match status" value="1"/>
</dbReference>
<gene>
    <name evidence="10" type="ORF">ABRY99_13280</name>
</gene>
<feature type="transmembrane region" description="Helical" evidence="8">
    <location>
        <begin position="86"/>
        <end position="105"/>
    </location>
</feature>
<name>A0AB39CIK7_9BURK</name>
<dbReference type="PROSITE" id="PS00216">
    <property type="entry name" value="SUGAR_TRANSPORT_1"/>
    <property type="match status" value="1"/>
</dbReference>
<evidence type="ECO:0000256" key="2">
    <source>
        <dbReference type="ARBA" id="ARBA00008335"/>
    </source>
</evidence>
<feature type="transmembrane region" description="Helical" evidence="8">
    <location>
        <begin position="225"/>
        <end position="248"/>
    </location>
</feature>
<sequence length="417" mass="43965">MSAVPPAPPVPDDHYRLTIPLLLTVALVGVFAFIQVYSVQSILPELQRDLNATVVEIGNAVGMTVLAVALISPFIGMLSDALGRKWLITVSVFALAVPTALMTQVESVHGLLVLRFLQGLAVPGVSVVAIAYIGEEFRGATMVRLITGYVTGSVLGGFLGRFLMGHLTEFMAWRTAFGAMAVINLAGAWLVWRGLPPSRHFVANTRISDNLATLGRLLRNPALQVACSLGFTVLFALVGLFTFVNLHLAAEPYHFSSGDLANIFTVYLLGVLVTPLAGQVIPRIGSRRTVLGAVAVSALGVLGSLAAPVWAIVVALAVTACGVFVTQSATMSFIAHRVTHGRSLASGLYYGAYYCGGFAGAWACGIAYTLGGWPGTVATLCAVQALGWLIAWRFMPGLSAPLEPGQPRPEPPRAGLN</sequence>
<dbReference type="PANTHER" id="PTHR43271:SF2">
    <property type="entry name" value="BLL2771 PROTEIN"/>
    <property type="match status" value="1"/>
</dbReference>
<comment type="subcellular location">
    <subcellularLocation>
        <location evidence="1">Cell membrane</location>
        <topology evidence="1">Multi-pass membrane protein</topology>
    </subcellularLocation>
</comment>
<evidence type="ECO:0000259" key="9">
    <source>
        <dbReference type="PROSITE" id="PS50850"/>
    </source>
</evidence>
<feature type="transmembrane region" description="Helical" evidence="8">
    <location>
        <begin position="260"/>
        <end position="278"/>
    </location>
</feature>
<dbReference type="AlphaFoldDB" id="A0AB39CIK7"/>
<accession>A0AB39CIK7</accession>
<feature type="transmembrane region" description="Helical" evidence="8">
    <location>
        <begin position="145"/>
        <end position="164"/>
    </location>
</feature>
<feature type="transmembrane region" description="Helical" evidence="8">
    <location>
        <begin position="170"/>
        <end position="192"/>
    </location>
</feature>
<feature type="transmembrane region" description="Helical" evidence="8">
    <location>
        <begin position="347"/>
        <end position="370"/>
    </location>
</feature>
<dbReference type="InterPro" id="IPR011701">
    <property type="entry name" value="MFS"/>
</dbReference>
<keyword evidence="4" id="KW-1003">Cell membrane</keyword>
<evidence type="ECO:0000256" key="4">
    <source>
        <dbReference type="ARBA" id="ARBA00022475"/>
    </source>
</evidence>
<evidence type="ECO:0000256" key="7">
    <source>
        <dbReference type="ARBA" id="ARBA00023136"/>
    </source>
</evidence>
<dbReference type="InterPro" id="IPR020846">
    <property type="entry name" value="MFS_dom"/>
</dbReference>
<keyword evidence="6 8" id="KW-1133">Transmembrane helix</keyword>